<keyword evidence="2 7" id="KW-0378">Hydrolase</keyword>
<sequence>MFDITKIKLTDEEILQVEKKFGFSFNEGQLNFLKHWNSVDIQACPGSGKTTTLAAKLLLLSQKIPATFSQGICIITHTNIAAEEIKEKLGDSARIFFQYPNHFGTIQSFVDKYLTIPYYKKLYKASPKIVDEYAYNDVISNLHELVVSGAVDLLEKKNIFLGDLVYNRHNFDISKNINQLEKFSIKGLKPDTCEKYYQRMLSAKNKVLSYGYLTYEEAYSLAFKYIREFPLILDVLRERFSIVFVDEMQDMEDHQSALIATLFEKSTTIQKIGDTNQSIFSAKASEDENQWQPIISNDIQLKISNRLPTNIAALVKDICCKPQEMIGRPTLAPIRPIVFVYNDESILNVKDEFAKRVLKDGLASFGSIKIIGSRVGPSRLNISSYWPDYNKVYEKVQFKNLDSYLNFLSVNLPFEKNVKKLRLMFLNIICDCLKICKIKNPINESYFTALSFIKYINDIGHEDKILKMDMRFADWIIKLKQSISIKREFIAVIKGIIKFFNGTICEEVIQFYRDSEIAVNDAKPENKIYNYVQGNSSVDIHFDTIHGVKGETHSATLYLETYTRAYDIGGKILNFIIADERAKNKLRRDKACYRRLPHAYVALTRATHLLAIAVHQDRFLQQHQEYFKVEANGWELVFV</sequence>
<dbReference type="GO" id="GO:0005524">
    <property type="term" value="F:ATP binding"/>
    <property type="evidence" value="ECO:0007669"/>
    <property type="project" value="UniProtKB-UniRule"/>
</dbReference>
<dbReference type="STRING" id="1302685.SAMN05444408_11576"/>
<accession>A0A1M5AWZ7</accession>
<dbReference type="Gene3D" id="1.10.10.160">
    <property type="match status" value="1"/>
</dbReference>
<dbReference type="RefSeq" id="WP_178337355.1">
    <property type="nucleotide sequence ID" value="NZ_FQVO01000015.1"/>
</dbReference>
<feature type="domain" description="UvrD-like helicase ATP-binding" evidence="8">
    <location>
        <begin position="22"/>
        <end position="314"/>
    </location>
</feature>
<dbReference type="EMBL" id="FQVO01000015">
    <property type="protein sequence ID" value="SHF34801.1"/>
    <property type="molecule type" value="Genomic_DNA"/>
</dbReference>
<evidence type="ECO:0000256" key="2">
    <source>
        <dbReference type="ARBA" id="ARBA00022801"/>
    </source>
</evidence>
<evidence type="ECO:0000256" key="1">
    <source>
        <dbReference type="ARBA" id="ARBA00022741"/>
    </source>
</evidence>
<proteinExistence type="predicted"/>
<dbReference type="Pfam" id="PF00580">
    <property type="entry name" value="UvrD-helicase"/>
    <property type="match status" value="1"/>
</dbReference>
<keyword evidence="3 7" id="KW-0347">Helicase</keyword>
<evidence type="ECO:0000256" key="3">
    <source>
        <dbReference type="ARBA" id="ARBA00022806"/>
    </source>
</evidence>
<dbReference type="AlphaFoldDB" id="A0A1M5AWZ7"/>
<name>A0A1M5AWZ7_9FLAO</name>
<protein>
    <recommendedName>
        <fullName evidence="6">DNA 3'-5' helicase II</fullName>
    </recommendedName>
</protein>
<keyword evidence="5" id="KW-0238">DNA-binding</keyword>
<dbReference type="Gene3D" id="3.40.50.300">
    <property type="entry name" value="P-loop containing nucleotide triphosphate hydrolases"/>
    <property type="match status" value="1"/>
</dbReference>
<gene>
    <name evidence="9" type="ORF">SAMN05444408_11576</name>
</gene>
<reference evidence="10" key="1">
    <citation type="submission" date="2016-11" db="EMBL/GenBank/DDBJ databases">
        <authorList>
            <person name="Varghese N."/>
            <person name="Submissions S."/>
        </authorList>
    </citation>
    <scope>NUCLEOTIDE SEQUENCE [LARGE SCALE GENOMIC DNA]</scope>
    <source>
        <strain evidence="10">DSM 26898</strain>
    </source>
</reference>
<dbReference type="SUPFAM" id="SSF52540">
    <property type="entry name" value="P-loop containing nucleoside triphosphate hydrolases"/>
    <property type="match status" value="1"/>
</dbReference>
<keyword evidence="10" id="KW-1185">Reference proteome</keyword>
<keyword evidence="1 7" id="KW-0547">Nucleotide-binding</keyword>
<evidence type="ECO:0000313" key="9">
    <source>
        <dbReference type="EMBL" id="SHF34801.1"/>
    </source>
</evidence>
<keyword evidence="4 7" id="KW-0067">ATP-binding</keyword>
<dbReference type="InterPro" id="IPR013986">
    <property type="entry name" value="DExx_box_DNA_helicase_dom_sf"/>
</dbReference>
<feature type="binding site" evidence="7">
    <location>
        <begin position="43"/>
        <end position="50"/>
    </location>
    <ligand>
        <name>ATP</name>
        <dbReference type="ChEBI" id="CHEBI:30616"/>
    </ligand>
</feature>
<evidence type="ECO:0000313" key="10">
    <source>
        <dbReference type="Proteomes" id="UP000184236"/>
    </source>
</evidence>
<evidence type="ECO:0000256" key="6">
    <source>
        <dbReference type="ARBA" id="ARBA00034923"/>
    </source>
</evidence>
<dbReference type="GO" id="GO:0000725">
    <property type="term" value="P:recombinational repair"/>
    <property type="evidence" value="ECO:0007669"/>
    <property type="project" value="TreeGrafter"/>
</dbReference>
<evidence type="ECO:0000256" key="7">
    <source>
        <dbReference type="PROSITE-ProRule" id="PRU00560"/>
    </source>
</evidence>
<organism evidence="9 10">
    <name type="scientific">Chryseobacterium takakiae</name>
    <dbReference type="NCBI Taxonomy" id="1302685"/>
    <lineage>
        <taxon>Bacteria</taxon>
        <taxon>Pseudomonadati</taxon>
        <taxon>Bacteroidota</taxon>
        <taxon>Flavobacteriia</taxon>
        <taxon>Flavobacteriales</taxon>
        <taxon>Weeksellaceae</taxon>
        <taxon>Chryseobacterium group</taxon>
        <taxon>Chryseobacterium</taxon>
    </lineage>
</organism>
<dbReference type="GO" id="GO:0003677">
    <property type="term" value="F:DNA binding"/>
    <property type="evidence" value="ECO:0007669"/>
    <property type="project" value="UniProtKB-KW"/>
</dbReference>
<dbReference type="Proteomes" id="UP000184236">
    <property type="component" value="Unassembled WGS sequence"/>
</dbReference>
<dbReference type="PROSITE" id="PS51198">
    <property type="entry name" value="UVRD_HELICASE_ATP_BIND"/>
    <property type="match status" value="1"/>
</dbReference>
<dbReference type="InterPro" id="IPR027417">
    <property type="entry name" value="P-loop_NTPase"/>
</dbReference>
<evidence type="ECO:0000256" key="4">
    <source>
        <dbReference type="ARBA" id="ARBA00022840"/>
    </source>
</evidence>
<dbReference type="InterPro" id="IPR014016">
    <property type="entry name" value="UvrD-like_ATP-bd"/>
</dbReference>
<dbReference type="GO" id="GO:0016787">
    <property type="term" value="F:hydrolase activity"/>
    <property type="evidence" value="ECO:0007669"/>
    <property type="project" value="UniProtKB-UniRule"/>
</dbReference>
<dbReference type="PANTHER" id="PTHR11070:SF2">
    <property type="entry name" value="ATP-DEPENDENT DNA HELICASE SRS2"/>
    <property type="match status" value="1"/>
</dbReference>
<dbReference type="PANTHER" id="PTHR11070">
    <property type="entry name" value="UVRD / RECB / PCRA DNA HELICASE FAMILY MEMBER"/>
    <property type="match status" value="1"/>
</dbReference>
<dbReference type="GO" id="GO:0043138">
    <property type="term" value="F:3'-5' DNA helicase activity"/>
    <property type="evidence" value="ECO:0007669"/>
    <property type="project" value="TreeGrafter"/>
</dbReference>
<evidence type="ECO:0000256" key="5">
    <source>
        <dbReference type="ARBA" id="ARBA00023125"/>
    </source>
</evidence>
<evidence type="ECO:0000259" key="8">
    <source>
        <dbReference type="PROSITE" id="PS51198"/>
    </source>
</evidence>
<dbReference type="InterPro" id="IPR000212">
    <property type="entry name" value="DNA_helicase_UvrD/REP"/>
</dbReference>